<dbReference type="InterPro" id="IPR020558">
    <property type="entry name" value="DiOHA_6PGluconate_deHydtase_CS"/>
</dbReference>
<dbReference type="GO" id="GO:0004160">
    <property type="term" value="F:dihydroxy-acid dehydratase activity"/>
    <property type="evidence" value="ECO:0007669"/>
    <property type="project" value="UniProtKB-UniRule"/>
</dbReference>
<dbReference type="HAMAP" id="MF_00012">
    <property type="entry name" value="IlvD"/>
    <property type="match status" value="1"/>
</dbReference>
<feature type="binding site" evidence="15">
    <location>
        <position position="126"/>
    </location>
    <ligand>
        <name>Mg(2+)</name>
        <dbReference type="ChEBI" id="CHEBI:18420"/>
    </ligand>
</feature>
<keyword evidence="10 15" id="KW-0100">Branched-chain amino acid biosynthesis</keyword>
<evidence type="ECO:0000256" key="14">
    <source>
        <dbReference type="ARBA" id="ARBA00029490"/>
    </source>
</evidence>
<comment type="caution">
    <text evidence="15">Lacks conserved residue(s) required for the propagation of feature annotation.</text>
</comment>
<evidence type="ECO:0000259" key="17">
    <source>
        <dbReference type="Pfam" id="PF24877"/>
    </source>
</evidence>
<accession>A0A1I2P8K7</accession>
<dbReference type="AlphaFoldDB" id="A0A1I2P8K7"/>
<dbReference type="UniPathway" id="UPA00049">
    <property type="reaction ID" value="UER00061"/>
</dbReference>
<evidence type="ECO:0000256" key="11">
    <source>
        <dbReference type="ARBA" id="ARBA00029304"/>
    </source>
</evidence>
<keyword evidence="6 15" id="KW-0460">Magnesium</keyword>
<feature type="binding site" description="via carbamate group" evidence="15">
    <location>
        <position position="127"/>
    </location>
    <ligand>
        <name>Mg(2+)</name>
        <dbReference type="ChEBI" id="CHEBI:18420"/>
    </ligand>
</feature>
<comment type="cofactor">
    <cofactor evidence="15">
        <name>[2Fe-2S] cluster</name>
        <dbReference type="ChEBI" id="CHEBI:190135"/>
    </cofactor>
    <text evidence="15">Binds 1 [2Fe-2S] cluster per subunit. This cluster acts as a Lewis acid cofactor.</text>
</comment>
<organism evidence="18 19">
    <name type="scientific">Desulfotruncus arcticus DSM 17038</name>
    <dbReference type="NCBI Taxonomy" id="1121424"/>
    <lineage>
        <taxon>Bacteria</taxon>
        <taxon>Bacillati</taxon>
        <taxon>Bacillota</taxon>
        <taxon>Clostridia</taxon>
        <taxon>Eubacteriales</taxon>
        <taxon>Desulfallaceae</taxon>
        <taxon>Desulfotruncus</taxon>
    </lineage>
</organism>
<feature type="binding site" evidence="15">
    <location>
        <position position="447"/>
    </location>
    <ligand>
        <name>Mg(2+)</name>
        <dbReference type="ChEBI" id="CHEBI:18420"/>
    </ligand>
</feature>
<proteinExistence type="inferred from homology"/>
<keyword evidence="8 15" id="KW-0411">Iron-sulfur</keyword>
<dbReference type="GO" id="GO:0009097">
    <property type="term" value="P:isoleucine biosynthetic process"/>
    <property type="evidence" value="ECO:0007669"/>
    <property type="project" value="UniProtKB-UniRule"/>
</dbReference>
<gene>
    <name evidence="15" type="primary">ilvD</name>
    <name evidence="18" type="ORF">SAMN05660649_00669</name>
</gene>
<comment type="catalytic activity">
    <reaction evidence="15">
        <text>(2R,3R)-2,3-dihydroxy-3-methylpentanoate = (S)-3-methyl-2-oxopentanoate + H2O</text>
        <dbReference type="Rhea" id="RHEA:27694"/>
        <dbReference type="ChEBI" id="CHEBI:15377"/>
        <dbReference type="ChEBI" id="CHEBI:35146"/>
        <dbReference type="ChEBI" id="CHEBI:49258"/>
        <dbReference type="EC" id="4.2.1.9"/>
    </reaction>
</comment>
<comment type="similarity">
    <text evidence="2 15">Belongs to the IlvD/Edd family.</text>
</comment>
<dbReference type="UniPathway" id="UPA00047">
    <property type="reaction ID" value="UER00057"/>
</dbReference>
<feature type="domain" description="Dihydroxy-acid/6-phosphogluconate dehydratase N-terminal" evidence="16">
    <location>
        <begin position="37"/>
        <end position="353"/>
    </location>
</feature>
<evidence type="ECO:0000256" key="9">
    <source>
        <dbReference type="ARBA" id="ARBA00023239"/>
    </source>
</evidence>
<dbReference type="InterPro" id="IPR037237">
    <property type="entry name" value="IlvD/EDD_N"/>
</dbReference>
<evidence type="ECO:0000256" key="7">
    <source>
        <dbReference type="ARBA" id="ARBA00023004"/>
    </source>
</evidence>
<keyword evidence="19" id="KW-1185">Reference proteome</keyword>
<evidence type="ECO:0000313" key="19">
    <source>
        <dbReference type="Proteomes" id="UP000199337"/>
    </source>
</evidence>
<dbReference type="InterPro" id="IPR056740">
    <property type="entry name" value="ILV_EDD_C"/>
</dbReference>
<keyword evidence="9 15" id="KW-0456">Lyase</keyword>
<dbReference type="STRING" id="341036.SAMN05660649_00669"/>
<evidence type="ECO:0000313" key="18">
    <source>
        <dbReference type="EMBL" id="SFG09966.1"/>
    </source>
</evidence>
<dbReference type="NCBIfam" id="TIGR00110">
    <property type="entry name" value="ilvD"/>
    <property type="match status" value="1"/>
</dbReference>
<dbReference type="SUPFAM" id="SSF52016">
    <property type="entry name" value="LeuD/IlvD-like"/>
    <property type="match status" value="1"/>
</dbReference>
<dbReference type="GO" id="GO:0000287">
    <property type="term" value="F:magnesium ion binding"/>
    <property type="evidence" value="ECO:0007669"/>
    <property type="project" value="UniProtKB-UniRule"/>
</dbReference>
<feature type="modified residue" description="N6-carboxylysine" evidence="15">
    <location>
        <position position="127"/>
    </location>
</feature>
<evidence type="ECO:0000256" key="4">
    <source>
        <dbReference type="ARBA" id="ARBA00022714"/>
    </source>
</evidence>
<evidence type="ECO:0000256" key="13">
    <source>
        <dbReference type="ARBA" id="ARBA00029437"/>
    </source>
</evidence>
<dbReference type="NCBIfam" id="NF002068">
    <property type="entry name" value="PRK00911.1"/>
    <property type="match status" value="1"/>
</dbReference>
<comment type="function">
    <text evidence="15">Functions in the biosynthesis of branched-chain amino acids. Catalyzes the dehydration of (2R,3R)-2,3-dihydroxy-3-methylpentanoate (2,3-dihydroxy-3-methylvalerate) into 2-oxo-3-methylpentanoate (2-oxo-3-methylvalerate) and of (2R)-2,3-dihydroxy-3-methylbutanoate (2,3-dihydroxyisovalerate) into 2-oxo-3-methylbutanoate (2-oxoisovalerate), the penultimate precursor to L-isoleucine and L-valine, respectively.</text>
</comment>
<evidence type="ECO:0000256" key="5">
    <source>
        <dbReference type="ARBA" id="ARBA00022723"/>
    </source>
</evidence>
<dbReference type="Pfam" id="PF24877">
    <property type="entry name" value="ILV_EDD_C"/>
    <property type="match status" value="1"/>
</dbReference>
<comment type="cofactor">
    <cofactor evidence="1 15">
        <name>Mg(2+)</name>
        <dbReference type="ChEBI" id="CHEBI:18420"/>
    </cofactor>
</comment>
<dbReference type="PANTHER" id="PTHR43661">
    <property type="entry name" value="D-XYLONATE DEHYDRATASE"/>
    <property type="match status" value="1"/>
</dbReference>
<comment type="catalytic activity">
    <reaction evidence="11">
        <text>(2R)-2,3-dihydroxy-3-methylbutanoate = 3-methyl-2-oxobutanoate + H2O</text>
        <dbReference type="Rhea" id="RHEA:24809"/>
        <dbReference type="ChEBI" id="CHEBI:11851"/>
        <dbReference type="ChEBI" id="CHEBI:15377"/>
        <dbReference type="ChEBI" id="CHEBI:49072"/>
        <dbReference type="EC" id="4.2.1.9"/>
    </reaction>
    <physiologicalReaction direction="left-to-right" evidence="11">
        <dbReference type="Rhea" id="RHEA:24810"/>
    </physiologicalReaction>
</comment>
<evidence type="ECO:0000256" key="8">
    <source>
        <dbReference type="ARBA" id="ARBA00023014"/>
    </source>
</evidence>
<dbReference type="PANTHER" id="PTHR43661:SF3">
    <property type="entry name" value="D-XYLONATE DEHYDRATASE YAGF-RELATED"/>
    <property type="match status" value="1"/>
</dbReference>
<evidence type="ECO:0000256" key="2">
    <source>
        <dbReference type="ARBA" id="ARBA00006486"/>
    </source>
</evidence>
<reference evidence="19" key="1">
    <citation type="submission" date="2016-10" db="EMBL/GenBank/DDBJ databases">
        <authorList>
            <person name="Varghese N."/>
            <person name="Submissions S."/>
        </authorList>
    </citation>
    <scope>NUCLEOTIDE SEQUENCE [LARGE SCALE GENOMIC DNA]</scope>
    <source>
        <strain evidence="19">DSM 17038</strain>
    </source>
</reference>
<comment type="pathway">
    <text evidence="13 15">Amino-acid biosynthesis; L-isoleucine biosynthesis; L-isoleucine from 2-oxobutanoate: step 3/4.</text>
</comment>
<evidence type="ECO:0000256" key="12">
    <source>
        <dbReference type="ARBA" id="ARBA00029436"/>
    </source>
</evidence>
<keyword evidence="4 15" id="KW-0001">2Fe-2S</keyword>
<dbReference type="Gene3D" id="3.50.30.80">
    <property type="entry name" value="IlvD/EDD C-terminal domain-like"/>
    <property type="match status" value="1"/>
</dbReference>
<evidence type="ECO:0000259" key="16">
    <source>
        <dbReference type="Pfam" id="PF00920"/>
    </source>
</evidence>
<dbReference type="InterPro" id="IPR000581">
    <property type="entry name" value="ILV_EDD_N"/>
</dbReference>
<dbReference type="EC" id="4.2.1.9" evidence="14 15"/>
<name>A0A1I2P8K7_9FIRM</name>
<dbReference type="Pfam" id="PF00920">
    <property type="entry name" value="ILVD_EDD_N"/>
    <property type="match status" value="1"/>
</dbReference>
<keyword evidence="7 15" id="KW-0408">Iron</keyword>
<keyword evidence="3 15" id="KW-0028">Amino-acid biosynthesis</keyword>
<dbReference type="Proteomes" id="UP000199337">
    <property type="component" value="Unassembled WGS sequence"/>
</dbReference>
<dbReference type="GO" id="GO:0009099">
    <property type="term" value="P:L-valine biosynthetic process"/>
    <property type="evidence" value="ECO:0007669"/>
    <property type="project" value="UniProtKB-UniRule"/>
</dbReference>
<evidence type="ECO:0000256" key="1">
    <source>
        <dbReference type="ARBA" id="ARBA00001946"/>
    </source>
</evidence>
<protein>
    <recommendedName>
        <fullName evidence="14 15">Dihydroxy-acid dehydratase</fullName>
        <shortName evidence="15">DAD</shortName>
        <ecNumber evidence="14 15">4.2.1.9</ecNumber>
    </recommendedName>
</protein>
<sequence length="558" mass="59404">MKGMEEVKSSIVTKGLERATHRALYYSMGFRPADLDKPLVAIVNSHNETMPGHAHLDVIAKAVREGVLAAGGTPIEFPVIGVCDGLAQGHFGMKYPLASRELICDSIETMMNAHAYDAMVLIASCDKITPGMLMAAARLNVPAVFITGGPMATGFFNGKKVGYTDLMEASGLVTRGIMTEEELAEFEQNALPGCGNCNLMGTANSMNFLTESLGMALPGVAIPAMAGKRLALARETGEKIMELYRKNICPRDILVQEAFENAIAVDMAIGGSSNTVLHLTAVAHAAGIKLEMSTFEKVCARTPHLVKIKPAGDHFPEDLYRAGGITAIMKQLADNGLIHKDILTVSGKTVSENIEFAAVTDTEIIRSMNAPYSPTGGITFLYGNLAPGGAVCKSAAVLPEMRKHQGPARVFNEEEDAVKAIYGGKINPGDVVVIRYEGPKGGPGMREQLTPTSAIIGMGLGDKVALITDGRFSGATRGAAVGHISPEAAEGGPIALVEEGDIISIDIDNGRIELQVPDEELARRQDKWLQYKKEVQPGSYLERYSKLVGSAMSGAIFK</sequence>
<dbReference type="InterPro" id="IPR004404">
    <property type="entry name" value="DihydroxyA_deHydtase"/>
</dbReference>
<feature type="active site" description="Proton acceptor" evidence="15">
    <location>
        <position position="473"/>
    </location>
</feature>
<comment type="pathway">
    <text evidence="12 15">Amino-acid biosynthesis; L-valine biosynthesis; L-valine from pyruvate: step 3/4.</text>
</comment>
<evidence type="ECO:0000256" key="10">
    <source>
        <dbReference type="ARBA" id="ARBA00023304"/>
    </source>
</evidence>
<dbReference type="PROSITE" id="PS00886">
    <property type="entry name" value="ILVD_EDD_1"/>
    <property type="match status" value="1"/>
</dbReference>
<dbReference type="GO" id="GO:0051537">
    <property type="term" value="F:2 iron, 2 sulfur cluster binding"/>
    <property type="evidence" value="ECO:0007669"/>
    <property type="project" value="UniProtKB-UniRule"/>
</dbReference>
<dbReference type="FunFam" id="3.50.30.80:FF:000001">
    <property type="entry name" value="Dihydroxy-acid dehydratase"/>
    <property type="match status" value="1"/>
</dbReference>
<evidence type="ECO:0000256" key="3">
    <source>
        <dbReference type="ARBA" id="ARBA00022605"/>
    </source>
</evidence>
<dbReference type="EMBL" id="FOOX01000002">
    <property type="protein sequence ID" value="SFG09966.1"/>
    <property type="molecule type" value="Genomic_DNA"/>
</dbReference>
<comment type="subunit">
    <text evidence="15">Homodimer.</text>
</comment>
<feature type="domain" description="Dihydroxy-acid/6-phosphogluconate dehydratase C-terminal" evidence="17">
    <location>
        <begin position="363"/>
        <end position="555"/>
    </location>
</feature>
<dbReference type="PROSITE" id="PS00887">
    <property type="entry name" value="ILVD_EDD_2"/>
    <property type="match status" value="1"/>
</dbReference>
<evidence type="ECO:0000256" key="15">
    <source>
        <dbReference type="HAMAP-Rule" id="MF_00012"/>
    </source>
</evidence>
<feature type="binding site" evidence="15">
    <location>
        <position position="84"/>
    </location>
    <ligand>
        <name>Mg(2+)</name>
        <dbReference type="ChEBI" id="CHEBI:18420"/>
    </ligand>
</feature>
<dbReference type="GO" id="GO:0005829">
    <property type="term" value="C:cytosol"/>
    <property type="evidence" value="ECO:0007669"/>
    <property type="project" value="TreeGrafter"/>
</dbReference>
<evidence type="ECO:0000256" key="6">
    <source>
        <dbReference type="ARBA" id="ARBA00022842"/>
    </source>
</evidence>
<dbReference type="SUPFAM" id="SSF143975">
    <property type="entry name" value="IlvD/EDD N-terminal domain-like"/>
    <property type="match status" value="1"/>
</dbReference>
<dbReference type="InterPro" id="IPR042096">
    <property type="entry name" value="Dihydro-acid_dehy_C"/>
</dbReference>
<keyword evidence="5 15" id="KW-0479">Metal-binding</keyword>